<dbReference type="AlphaFoldDB" id="A0A841RAG0"/>
<dbReference type="Pfam" id="PF00512">
    <property type="entry name" value="HisKA"/>
    <property type="match status" value="1"/>
</dbReference>
<evidence type="ECO:0000256" key="11">
    <source>
        <dbReference type="ARBA" id="ARBA00022989"/>
    </source>
</evidence>
<name>A0A841RAG0_9SPIO</name>
<proteinExistence type="predicted"/>
<comment type="catalytic activity">
    <reaction evidence="1">
        <text>ATP + protein L-histidine = ADP + protein N-phospho-L-histidine.</text>
        <dbReference type="EC" id="2.7.13.3"/>
    </reaction>
</comment>
<dbReference type="InterPro" id="IPR003594">
    <property type="entry name" value="HATPase_dom"/>
</dbReference>
<keyword evidence="17" id="KW-1185">Reference proteome</keyword>
<dbReference type="SUPFAM" id="SSF55874">
    <property type="entry name" value="ATPase domain of HSP90 chaperone/DNA topoisomerase II/histidine kinase"/>
    <property type="match status" value="1"/>
</dbReference>
<evidence type="ECO:0000256" key="13">
    <source>
        <dbReference type="ARBA" id="ARBA00023136"/>
    </source>
</evidence>
<dbReference type="Gene3D" id="1.10.287.130">
    <property type="match status" value="1"/>
</dbReference>
<evidence type="ECO:0000313" key="16">
    <source>
        <dbReference type="EMBL" id="MBB6480915.1"/>
    </source>
</evidence>
<keyword evidence="13 14" id="KW-0472">Membrane</keyword>
<evidence type="ECO:0000256" key="5">
    <source>
        <dbReference type="ARBA" id="ARBA00022553"/>
    </source>
</evidence>
<gene>
    <name evidence="16" type="ORF">HNR50_002588</name>
</gene>
<dbReference type="EMBL" id="JACHGJ010000004">
    <property type="protein sequence ID" value="MBB6480915.1"/>
    <property type="molecule type" value="Genomic_DNA"/>
</dbReference>
<organism evidence="16 17">
    <name type="scientific">Spirochaeta isovalerica</name>
    <dbReference type="NCBI Taxonomy" id="150"/>
    <lineage>
        <taxon>Bacteria</taxon>
        <taxon>Pseudomonadati</taxon>
        <taxon>Spirochaetota</taxon>
        <taxon>Spirochaetia</taxon>
        <taxon>Spirochaetales</taxon>
        <taxon>Spirochaetaceae</taxon>
        <taxon>Spirochaeta</taxon>
    </lineage>
</organism>
<keyword evidence="7 14" id="KW-0812">Transmembrane</keyword>
<sequence>MSGLQKEAEVLSLFIAEKVVEDFNEYRFSESLVFKLLRPALIEKQNIYSTWRISFNVIQKGVPLFKNPSFDILNLPEEVKTAERGGNVWVLRRTGDSCYLRVAMPLDIFRGETVITFEKEISQLFEQRQKLIGYMLIFILAFMFIFVPLSLLLSRTITLPLENILSQMENFVSDNNFDTRKLSVFEEIRQLQKHFASLSMDISSQIDFLKRESESKELFLAKVNHEINTPITSIKGFADLLLRSPYDEQLYTKALSHISHESLRISELNGNLQKLVIPSDEYLWETFSLNSVIDDAVESLRFLFEKKGVRVEREKTARNIRGNLPLLVTAFKNFIHNAIKASFREGIIFIKAEESNGELKVCIIDGGIGFSGNRAEEANLYESFSGLGLALCDEILRLHKCHWLITPLKNGGTKVCLDFTTILQKEDKSDIPAIHH</sequence>
<evidence type="ECO:0000256" key="12">
    <source>
        <dbReference type="ARBA" id="ARBA00023012"/>
    </source>
</evidence>
<evidence type="ECO:0000256" key="1">
    <source>
        <dbReference type="ARBA" id="ARBA00000085"/>
    </source>
</evidence>
<dbReference type="PROSITE" id="PS50109">
    <property type="entry name" value="HIS_KIN"/>
    <property type="match status" value="1"/>
</dbReference>
<keyword evidence="9 16" id="KW-0418">Kinase</keyword>
<keyword evidence="6" id="KW-0808">Transferase</keyword>
<feature type="domain" description="Histidine kinase" evidence="15">
    <location>
        <begin position="222"/>
        <end position="423"/>
    </location>
</feature>
<dbReference type="Proteomes" id="UP000587760">
    <property type="component" value="Unassembled WGS sequence"/>
</dbReference>
<dbReference type="InterPro" id="IPR036097">
    <property type="entry name" value="HisK_dim/P_sf"/>
</dbReference>
<evidence type="ECO:0000256" key="9">
    <source>
        <dbReference type="ARBA" id="ARBA00022777"/>
    </source>
</evidence>
<dbReference type="Gene3D" id="3.30.565.10">
    <property type="entry name" value="Histidine kinase-like ATPase, C-terminal domain"/>
    <property type="match status" value="1"/>
</dbReference>
<dbReference type="PANTHER" id="PTHR45528">
    <property type="entry name" value="SENSOR HISTIDINE KINASE CPXA"/>
    <property type="match status" value="1"/>
</dbReference>
<dbReference type="GO" id="GO:0005886">
    <property type="term" value="C:plasma membrane"/>
    <property type="evidence" value="ECO:0007669"/>
    <property type="project" value="UniProtKB-SubCell"/>
</dbReference>
<keyword evidence="12" id="KW-0902">Two-component regulatory system</keyword>
<dbReference type="GO" id="GO:0005524">
    <property type="term" value="F:ATP binding"/>
    <property type="evidence" value="ECO:0007669"/>
    <property type="project" value="UniProtKB-KW"/>
</dbReference>
<dbReference type="CDD" id="cd00082">
    <property type="entry name" value="HisKA"/>
    <property type="match status" value="1"/>
</dbReference>
<evidence type="ECO:0000256" key="10">
    <source>
        <dbReference type="ARBA" id="ARBA00022840"/>
    </source>
</evidence>
<dbReference type="InterPro" id="IPR036890">
    <property type="entry name" value="HATPase_C_sf"/>
</dbReference>
<comment type="caution">
    <text evidence="16">The sequence shown here is derived from an EMBL/GenBank/DDBJ whole genome shotgun (WGS) entry which is preliminary data.</text>
</comment>
<evidence type="ECO:0000256" key="8">
    <source>
        <dbReference type="ARBA" id="ARBA00022741"/>
    </source>
</evidence>
<feature type="transmembrane region" description="Helical" evidence="14">
    <location>
        <begin position="131"/>
        <end position="153"/>
    </location>
</feature>
<dbReference type="SUPFAM" id="SSF47384">
    <property type="entry name" value="Homodimeric domain of signal transducing histidine kinase"/>
    <property type="match status" value="1"/>
</dbReference>
<protein>
    <recommendedName>
        <fullName evidence="3">histidine kinase</fullName>
        <ecNumber evidence="3">2.7.13.3</ecNumber>
    </recommendedName>
</protein>
<reference evidence="16 17" key="1">
    <citation type="submission" date="2020-08" db="EMBL/GenBank/DDBJ databases">
        <title>Genomic Encyclopedia of Type Strains, Phase IV (KMG-IV): sequencing the most valuable type-strain genomes for metagenomic binning, comparative biology and taxonomic classification.</title>
        <authorList>
            <person name="Goeker M."/>
        </authorList>
    </citation>
    <scope>NUCLEOTIDE SEQUENCE [LARGE SCALE GENOMIC DNA]</scope>
    <source>
        <strain evidence="16 17">DSM 2461</strain>
    </source>
</reference>
<evidence type="ECO:0000256" key="3">
    <source>
        <dbReference type="ARBA" id="ARBA00012438"/>
    </source>
</evidence>
<comment type="subcellular location">
    <subcellularLocation>
        <location evidence="2">Cell membrane</location>
        <topology evidence="2">Multi-pass membrane protein</topology>
    </subcellularLocation>
</comment>
<dbReference type="InterPro" id="IPR050398">
    <property type="entry name" value="HssS/ArlS-like"/>
</dbReference>
<dbReference type="SMART" id="SM00388">
    <property type="entry name" value="HisKA"/>
    <property type="match status" value="1"/>
</dbReference>
<evidence type="ECO:0000256" key="4">
    <source>
        <dbReference type="ARBA" id="ARBA00022475"/>
    </source>
</evidence>
<evidence type="ECO:0000313" key="17">
    <source>
        <dbReference type="Proteomes" id="UP000587760"/>
    </source>
</evidence>
<evidence type="ECO:0000256" key="7">
    <source>
        <dbReference type="ARBA" id="ARBA00022692"/>
    </source>
</evidence>
<dbReference type="PANTHER" id="PTHR45528:SF1">
    <property type="entry name" value="SENSOR HISTIDINE KINASE CPXA"/>
    <property type="match status" value="1"/>
</dbReference>
<evidence type="ECO:0000256" key="2">
    <source>
        <dbReference type="ARBA" id="ARBA00004651"/>
    </source>
</evidence>
<dbReference type="GO" id="GO:0000155">
    <property type="term" value="F:phosphorelay sensor kinase activity"/>
    <property type="evidence" value="ECO:0007669"/>
    <property type="project" value="InterPro"/>
</dbReference>
<dbReference type="InterPro" id="IPR003661">
    <property type="entry name" value="HisK_dim/P_dom"/>
</dbReference>
<keyword evidence="8" id="KW-0547">Nucleotide-binding</keyword>
<dbReference type="Pfam" id="PF02518">
    <property type="entry name" value="HATPase_c"/>
    <property type="match status" value="1"/>
</dbReference>
<dbReference type="EC" id="2.7.13.3" evidence="3"/>
<dbReference type="InterPro" id="IPR005467">
    <property type="entry name" value="His_kinase_dom"/>
</dbReference>
<keyword evidence="10" id="KW-0067">ATP-binding</keyword>
<dbReference type="SMART" id="SM00387">
    <property type="entry name" value="HATPase_c"/>
    <property type="match status" value="1"/>
</dbReference>
<keyword evidence="11 14" id="KW-1133">Transmembrane helix</keyword>
<evidence type="ECO:0000259" key="15">
    <source>
        <dbReference type="PROSITE" id="PS50109"/>
    </source>
</evidence>
<keyword evidence="4" id="KW-1003">Cell membrane</keyword>
<accession>A0A841RAG0</accession>
<evidence type="ECO:0000256" key="14">
    <source>
        <dbReference type="SAM" id="Phobius"/>
    </source>
</evidence>
<dbReference type="Gene3D" id="6.10.340.10">
    <property type="match status" value="1"/>
</dbReference>
<keyword evidence="5" id="KW-0597">Phosphoprotein</keyword>
<evidence type="ECO:0000256" key="6">
    <source>
        <dbReference type="ARBA" id="ARBA00022679"/>
    </source>
</evidence>